<keyword evidence="3" id="KW-1185">Reference proteome</keyword>
<name>A0A844D6S8_9BURK</name>
<protein>
    <submittedName>
        <fullName evidence="2">Uncharacterized protein</fullName>
    </submittedName>
</protein>
<feature type="region of interest" description="Disordered" evidence="1">
    <location>
        <begin position="39"/>
        <end position="64"/>
    </location>
</feature>
<organism evidence="2 3">
    <name type="scientific">Duganella aquatilis</name>
    <dbReference type="NCBI Taxonomy" id="2666082"/>
    <lineage>
        <taxon>Bacteria</taxon>
        <taxon>Pseudomonadati</taxon>
        <taxon>Pseudomonadota</taxon>
        <taxon>Betaproteobacteria</taxon>
        <taxon>Burkholderiales</taxon>
        <taxon>Oxalobacteraceae</taxon>
        <taxon>Telluria group</taxon>
        <taxon>Duganella</taxon>
    </lineage>
</organism>
<dbReference type="RefSeq" id="WP_154355945.1">
    <property type="nucleotide sequence ID" value="NZ_WKJL01000001.1"/>
</dbReference>
<comment type="caution">
    <text evidence="2">The sequence shown here is derived from an EMBL/GenBank/DDBJ whole genome shotgun (WGS) entry which is preliminary data.</text>
</comment>
<accession>A0A844D6S8</accession>
<feature type="compositionally biased region" description="Basic and acidic residues" evidence="1">
    <location>
        <begin position="39"/>
        <end position="48"/>
    </location>
</feature>
<feature type="compositionally biased region" description="Basic residues" evidence="1">
    <location>
        <begin position="49"/>
        <end position="64"/>
    </location>
</feature>
<gene>
    <name evidence="2" type="ORF">GJ698_02240</name>
</gene>
<sequence length="64" mass="7267">MNAPLRKDELLAVMLAPARHSPERSRALPAACYRDPAESVKLEAEKPKPKPKKPKPPKVNKKWR</sequence>
<dbReference type="AlphaFoldDB" id="A0A844D6S8"/>
<proteinExistence type="predicted"/>
<evidence type="ECO:0000313" key="2">
    <source>
        <dbReference type="EMBL" id="MRW82909.1"/>
    </source>
</evidence>
<evidence type="ECO:0000313" key="3">
    <source>
        <dbReference type="Proteomes" id="UP000439986"/>
    </source>
</evidence>
<evidence type="ECO:0000256" key="1">
    <source>
        <dbReference type="SAM" id="MobiDB-lite"/>
    </source>
</evidence>
<reference evidence="2 3" key="1">
    <citation type="submission" date="2019-11" db="EMBL/GenBank/DDBJ databases">
        <title>Novel species isolated from a subtropical stream in China.</title>
        <authorList>
            <person name="Lu H."/>
        </authorList>
    </citation>
    <scope>NUCLEOTIDE SEQUENCE [LARGE SCALE GENOMIC DNA]</scope>
    <source>
        <strain evidence="2 3">FT26W</strain>
    </source>
</reference>
<dbReference type="EMBL" id="WKJL01000001">
    <property type="protein sequence ID" value="MRW82909.1"/>
    <property type="molecule type" value="Genomic_DNA"/>
</dbReference>
<dbReference type="Proteomes" id="UP000439986">
    <property type="component" value="Unassembled WGS sequence"/>
</dbReference>